<feature type="region of interest" description="Disordered" evidence="1">
    <location>
        <begin position="378"/>
        <end position="421"/>
    </location>
</feature>
<proteinExistence type="predicted"/>
<comment type="caution">
    <text evidence="2">The sequence shown here is derived from an EMBL/GenBank/DDBJ whole genome shotgun (WGS) entry which is preliminary data.</text>
</comment>
<name>A0ABN3PUE1_9ACTN</name>
<keyword evidence="3" id="KW-1185">Reference proteome</keyword>
<evidence type="ECO:0000313" key="3">
    <source>
        <dbReference type="Proteomes" id="UP001501447"/>
    </source>
</evidence>
<feature type="compositionally biased region" description="Low complexity" evidence="1">
    <location>
        <begin position="399"/>
        <end position="413"/>
    </location>
</feature>
<evidence type="ECO:0000256" key="1">
    <source>
        <dbReference type="SAM" id="MobiDB-lite"/>
    </source>
</evidence>
<accession>A0ABN3PUE1</accession>
<evidence type="ECO:0000313" key="2">
    <source>
        <dbReference type="EMBL" id="GAA2599284.1"/>
    </source>
</evidence>
<dbReference type="Proteomes" id="UP001501447">
    <property type="component" value="Unassembled WGS sequence"/>
</dbReference>
<sequence>MEEGGPPELISGDEAQPDANSQKNFYWDVAKKITLMNTMGWLSAGFGVRNDDLKAVGIGALSVLCGEKSAEVWPKDRVAGVINLVDATGAAIWTAGIAARNPYAKAAGPALCAAVNLVSAGVQYYRGDKNWSRKLVDVANRTAFSISEYTGSPPVRMMAFASETVGHFWDARQDKGMIPHGFGTSAWALGAVRKSDTVESVGAGFVAFAETGRLAYAVKKRWAETSSAEAAPKQSGSEPAPVPGGDSTVGPAPEVSLRLPANPVAEALHSAVPTASRPKNSQVSVSVAAVPAPGAETPVPVAAEAFTPAAPMVSRAEKPLVPRPEKSAVSRPGTVVSGPVAAVPVPAAGTSVPMAPEVFDPAVSAVSGAVAIAAPRQYAASAPARMQPDSAQGERSGIPSRPSTRPASTPVPVKAVRTRRA</sequence>
<gene>
    <name evidence="2" type="ORF">GCM10009863_10820</name>
</gene>
<feature type="region of interest" description="Disordered" evidence="1">
    <location>
        <begin position="226"/>
        <end position="255"/>
    </location>
</feature>
<protein>
    <submittedName>
        <fullName evidence="2">Uncharacterized protein</fullName>
    </submittedName>
</protein>
<dbReference type="EMBL" id="BAAARJ010000003">
    <property type="protein sequence ID" value="GAA2599284.1"/>
    <property type="molecule type" value="Genomic_DNA"/>
</dbReference>
<organism evidence="2 3">
    <name type="scientific">Streptomyces axinellae</name>
    <dbReference type="NCBI Taxonomy" id="552788"/>
    <lineage>
        <taxon>Bacteria</taxon>
        <taxon>Bacillati</taxon>
        <taxon>Actinomycetota</taxon>
        <taxon>Actinomycetes</taxon>
        <taxon>Kitasatosporales</taxon>
        <taxon>Streptomycetaceae</taxon>
        <taxon>Streptomyces</taxon>
    </lineage>
</organism>
<reference evidence="2 3" key="1">
    <citation type="journal article" date="2019" name="Int. J. Syst. Evol. Microbiol.">
        <title>The Global Catalogue of Microorganisms (GCM) 10K type strain sequencing project: providing services to taxonomists for standard genome sequencing and annotation.</title>
        <authorList>
            <consortium name="The Broad Institute Genomics Platform"/>
            <consortium name="The Broad Institute Genome Sequencing Center for Infectious Disease"/>
            <person name="Wu L."/>
            <person name="Ma J."/>
        </authorList>
    </citation>
    <scope>NUCLEOTIDE SEQUENCE [LARGE SCALE GENOMIC DNA]</scope>
    <source>
        <strain evidence="2 3">JCM 16373</strain>
    </source>
</reference>